<comment type="caution">
    <text evidence="2">The sequence shown here is derived from an EMBL/GenBank/DDBJ whole genome shotgun (WGS) entry which is preliminary data.</text>
</comment>
<evidence type="ECO:0000313" key="3">
    <source>
        <dbReference type="Proteomes" id="UP001500298"/>
    </source>
</evidence>
<organism evidence="2 3">
    <name type="scientific">Algivirga pacifica</name>
    <dbReference type="NCBI Taxonomy" id="1162670"/>
    <lineage>
        <taxon>Bacteria</taxon>
        <taxon>Pseudomonadati</taxon>
        <taxon>Bacteroidota</taxon>
        <taxon>Cytophagia</taxon>
        <taxon>Cytophagales</taxon>
        <taxon>Flammeovirgaceae</taxon>
        <taxon>Algivirga</taxon>
    </lineage>
</organism>
<dbReference type="Proteomes" id="UP001500298">
    <property type="component" value="Unassembled WGS sequence"/>
</dbReference>
<accession>A0ABP9DAX2</accession>
<dbReference type="RefSeq" id="WP_345372108.1">
    <property type="nucleotide sequence ID" value="NZ_BAABJX010000036.1"/>
</dbReference>
<name>A0ABP9DAX2_9BACT</name>
<feature type="transmembrane region" description="Helical" evidence="1">
    <location>
        <begin position="20"/>
        <end position="37"/>
    </location>
</feature>
<keyword evidence="1" id="KW-1133">Transmembrane helix</keyword>
<keyword evidence="3" id="KW-1185">Reference proteome</keyword>
<protein>
    <recommendedName>
        <fullName evidence="4">DUF3592 domain-containing protein</fullName>
    </recommendedName>
</protein>
<evidence type="ECO:0000313" key="2">
    <source>
        <dbReference type="EMBL" id="GAA4837984.1"/>
    </source>
</evidence>
<gene>
    <name evidence="2" type="ORF">GCM10023331_23920</name>
</gene>
<reference evidence="3" key="1">
    <citation type="journal article" date="2019" name="Int. J. Syst. Evol. Microbiol.">
        <title>The Global Catalogue of Microorganisms (GCM) 10K type strain sequencing project: providing services to taxonomists for standard genome sequencing and annotation.</title>
        <authorList>
            <consortium name="The Broad Institute Genomics Platform"/>
            <consortium name="The Broad Institute Genome Sequencing Center for Infectious Disease"/>
            <person name="Wu L."/>
            <person name="Ma J."/>
        </authorList>
    </citation>
    <scope>NUCLEOTIDE SEQUENCE [LARGE SCALE GENOMIC DNA]</scope>
    <source>
        <strain evidence="3">JCM 18326</strain>
    </source>
</reference>
<keyword evidence="1" id="KW-0812">Transmembrane</keyword>
<evidence type="ECO:0000256" key="1">
    <source>
        <dbReference type="SAM" id="Phobius"/>
    </source>
</evidence>
<keyword evidence="1" id="KW-0472">Membrane</keyword>
<feature type="transmembrane region" description="Helical" evidence="1">
    <location>
        <begin position="131"/>
        <end position="151"/>
    </location>
</feature>
<sequence>MEVSRKEQWQLLKGSPYVRWGGISLLLSIIFFIILLCSSHNRDALRLRCFPSSIMTATVDVVYPIAYKDGWGYGYSYYFFDAENQPIQGVYEATAMPIWEEGSLLAVKYLSGDPSINMVINAQDNRVNLSWGQWALLCAILGWSIIGLGYWKVQRLRVLLSLEHYTYANLFDAFESEPLFKSMLRHFEVHFEYQINGEFYCRKYEMKSLHAPKEGERQLVFYHPDNPQFAVLLAELPESLRENF</sequence>
<proteinExistence type="predicted"/>
<dbReference type="EMBL" id="BAABJX010000036">
    <property type="protein sequence ID" value="GAA4837984.1"/>
    <property type="molecule type" value="Genomic_DNA"/>
</dbReference>
<evidence type="ECO:0008006" key="4">
    <source>
        <dbReference type="Google" id="ProtNLM"/>
    </source>
</evidence>